<feature type="coiled-coil region" evidence="1">
    <location>
        <begin position="202"/>
        <end position="306"/>
    </location>
</feature>
<keyword evidence="1" id="KW-0175">Coiled coil</keyword>
<feature type="coiled-coil region" evidence="1">
    <location>
        <begin position="331"/>
        <end position="474"/>
    </location>
</feature>
<feature type="coiled-coil region" evidence="1">
    <location>
        <begin position="45"/>
        <end position="130"/>
    </location>
</feature>
<evidence type="ECO:0000256" key="1">
    <source>
        <dbReference type="SAM" id="Coils"/>
    </source>
</evidence>
<evidence type="ECO:0000313" key="2">
    <source>
        <dbReference type="EMBL" id="JAP89761.1"/>
    </source>
</evidence>
<reference evidence="2" key="1">
    <citation type="submission" date="2015-07" db="EMBL/GenBank/DDBJ databases">
        <title>Adaptation to a free-living lifestyle via gene acquisitions in the diplomonad Trepomonas sp. PC1.</title>
        <authorList>
            <person name="Xu F."/>
            <person name="Jerlstrom-Hultqvist J."/>
            <person name="Kolisko M."/>
            <person name="Simpson A.G.B."/>
            <person name="Roger A.J."/>
            <person name="Svard S.G."/>
            <person name="Andersson J.O."/>
        </authorList>
    </citation>
    <scope>NUCLEOTIDE SEQUENCE</scope>
    <source>
        <strain evidence="2">PC1</strain>
    </source>
</reference>
<gene>
    <name evidence="2" type="ORF">TPC1_30744</name>
</gene>
<accession>A0A146K2B5</accession>
<organism evidence="2">
    <name type="scientific">Trepomonas sp. PC1</name>
    <dbReference type="NCBI Taxonomy" id="1076344"/>
    <lineage>
        <taxon>Eukaryota</taxon>
        <taxon>Metamonada</taxon>
        <taxon>Diplomonadida</taxon>
        <taxon>Hexamitidae</taxon>
        <taxon>Hexamitinae</taxon>
        <taxon>Trepomonas</taxon>
    </lineage>
</organism>
<dbReference type="EMBL" id="GDID01006845">
    <property type="protein sequence ID" value="JAP89761.1"/>
    <property type="molecule type" value="Transcribed_RNA"/>
</dbReference>
<dbReference type="AlphaFoldDB" id="A0A146K2B5"/>
<sequence>LQKVEDIQLQSSQTKLGDEISRTEQLLGQLGQDEHNGTPNHVQTILNLQGRIQNLEAFNRDLQQQLYDSRQELSRQQTQVQILQQKELKPQVTALEMQLKEQLKQAERRYESLKSDREKLQVDLDDKCKETTKLLQFKSQSVSDQKIIHQLQKDKTQLVIQISQLQAYIEDSKKQIDFQLEQQNKLFLKQIQKVKDEFDQKVEQTLLEKNQKTAELEQLEKKFLIVQQQFNQQQQSDQLNAQKQIEKQRVEIQDLLKDKLALKEVERLQIDLANQTELVAKLKEQKDLIQRQNIILEQQLKEANSLIKPDETAQDTQVTKIQSEKDLRQKYNQVQTQNNTLTFQVQNLQKELNEKQHLFKQIQTQRQKTETSLQEAQQENAKLKSQLQKLSDDDQQQVVKNYEVFIQNLKADFKNQQKIIAELKTEVQKHKKYEEERGKFDSIINETRLQKEQIGKLKQQIKQLEQKIKEMQINEKMQGMGQERQRLWRQVAGK</sequence>
<proteinExistence type="predicted"/>
<feature type="non-terminal residue" evidence="2">
    <location>
        <position position="1"/>
    </location>
</feature>
<name>A0A146K2B5_9EUKA</name>
<protein>
    <submittedName>
        <fullName evidence="2">Uncharacterized protein</fullName>
    </submittedName>
</protein>